<accession>A0ACA9R5P2</accession>
<keyword evidence="2" id="KW-1185">Reference proteome</keyword>
<evidence type="ECO:0000313" key="1">
    <source>
        <dbReference type="EMBL" id="CAG8777452.1"/>
    </source>
</evidence>
<name>A0ACA9R5P2_9GLOM</name>
<gene>
    <name evidence="1" type="ORF">RPERSI_LOCUS17119</name>
</gene>
<protein>
    <submittedName>
        <fullName evidence="1">36379_t:CDS:1</fullName>
    </submittedName>
</protein>
<comment type="caution">
    <text evidence="1">The sequence shown here is derived from an EMBL/GenBank/DDBJ whole genome shotgun (WGS) entry which is preliminary data.</text>
</comment>
<dbReference type="Proteomes" id="UP000789920">
    <property type="component" value="Unassembled WGS sequence"/>
</dbReference>
<evidence type="ECO:0000313" key="2">
    <source>
        <dbReference type="Proteomes" id="UP000789920"/>
    </source>
</evidence>
<reference evidence="1" key="1">
    <citation type="submission" date="2021-06" db="EMBL/GenBank/DDBJ databases">
        <authorList>
            <person name="Kallberg Y."/>
            <person name="Tangrot J."/>
            <person name="Rosling A."/>
        </authorList>
    </citation>
    <scope>NUCLEOTIDE SEQUENCE</scope>
    <source>
        <strain evidence="1">MA461A</strain>
    </source>
</reference>
<sequence>DLDKRKVLLAEISKESKAIKLKVVVCEAEDESLNSCDQSLGGKIDIVRVGQSILEQLKEKVKDNDVANMKHIRGKLWNNSCNVNDEAPKDIDHEIDNVDKMVKDNVDIRHMDFDGRKN</sequence>
<dbReference type="EMBL" id="CAJVQC010043395">
    <property type="protein sequence ID" value="CAG8777452.1"/>
    <property type="molecule type" value="Genomic_DNA"/>
</dbReference>
<organism evidence="1 2">
    <name type="scientific">Racocetra persica</name>
    <dbReference type="NCBI Taxonomy" id="160502"/>
    <lineage>
        <taxon>Eukaryota</taxon>
        <taxon>Fungi</taxon>
        <taxon>Fungi incertae sedis</taxon>
        <taxon>Mucoromycota</taxon>
        <taxon>Glomeromycotina</taxon>
        <taxon>Glomeromycetes</taxon>
        <taxon>Diversisporales</taxon>
        <taxon>Gigasporaceae</taxon>
        <taxon>Racocetra</taxon>
    </lineage>
</organism>
<proteinExistence type="predicted"/>
<feature type="non-terminal residue" evidence="1">
    <location>
        <position position="1"/>
    </location>
</feature>